<evidence type="ECO:0000313" key="2">
    <source>
        <dbReference type="EMBL" id="MPC12079.1"/>
    </source>
</evidence>
<gene>
    <name evidence="2" type="ORF">E2C01_004756</name>
</gene>
<dbReference type="EMBL" id="VSRR010000196">
    <property type="protein sequence ID" value="MPC12079.1"/>
    <property type="molecule type" value="Genomic_DNA"/>
</dbReference>
<evidence type="ECO:0000313" key="3">
    <source>
        <dbReference type="Proteomes" id="UP000324222"/>
    </source>
</evidence>
<accession>A0A5B7CRE4</accession>
<organism evidence="2 3">
    <name type="scientific">Portunus trituberculatus</name>
    <name type="common">Swimming crab</name>
    <name type="synonym">Neptunus trituberculatus</name>
    <dbReference type="NCBI Taxonomy" id="210409"/>
    <lineage>
        <taxon>Eukaryota</taxon>
        <taxon>Metazoa</taxon>
        <taxon>Ecdysozoa</taxon>
        <taxon>Arthropoda</taxon>
        <taxon>Crustacea</taxon>
        <taxon>Multicrustacea</taxon>
        <taxon>Malacostraca</taxon>
        <taxon>Eumalacostraca</taxon>
        <taxon>Eucarida</taxon>
        <taxon>Decapoda</taxon>
        <taxon>Pleocyemata</taxon>
        <taxon>Brachyura</taxon>
        <taxon>Eubrachyura</taxon>
        <taxon>Portunoidea</taxon>
        <taxon>Portunidae</taxon>
        <taxon>Portuninae</taxon>
        <taxon>Portunus</taxon>
    </lineage>
</organism>
<reference evidence="2 3" key="1">
    <citation type="submission" date="2019-05" db="EMBL/GenBank/DDBJ databases">
        <title>Another draft genome of Portunus trituberculatus and its Hox gene families provides insights of decapod evolution.</title>
        <authorList>
            <person name="Jeong J.-H."/>
            <person name="Song I."/>
            <person name="Kim S."/>
            <person name="Choi T."/>
            <person name="Kim D."/>
            <person name="Ryu S."/>
            <person name="Kim W."/>
        </authorList>
    </citation>
    <scope>NUCLEOTIDE SEQUENCE [LARGE SCALE GENOMIC DNA]</scope>
    <source>
        <tissue evidence="2">Muscle</tissue>
    </source>
</reference>
<keyword evidence="3" id="KW-1185">Reference proteome</keyword>
<proteinExistence type="predicted"/>
<feature type="region of interest" description="Disordered" evidence="1">
    <location>
        <begin position="77"/>
        <end position="111"/>
    </location>
</feature>
<protein>
    <submittedName>
        <fullName evidence="2">Uncharacterized protein</fullName>
    </submittedName>
</protein>
<dbReference type="AlphaFoldDB" id="A0A5B7CRE4"/>
<comment type="caution">
    <text evidence="2">The sequence shown here is derived from an EMBL/GenBank/DDBJ whole genome shotgun (WGS) entry which is preliminary data.</text>
</comment>
<sequence>MYMDWTTAGDTNPSRRAVVFTFSENETLRNSGTSQCSAWPTLLSDTCLSTCRREEKKSRSVVGRQFSPVRSTRQHWSLTKHKAALSDGHQLEGRDPTALRGARSRKIFDNT</sequence>
<name>A0A5B7CRE4_PORTR</name>
<evidence type="ECO:0000256" key="1">
    <source>
        <dbReference type="SAM" id="MobiDB-lite"/>
    </source>
</evidence>
<dbReference type="Proteomes" id="UP000324222">
    <property type="component" value="Unassembled WGS sequence"/>
</dbReference>